<dbReference type="InterPro" id="IPR001867">
    <property type="entry name" value="OmpR/PhoB-type_DNA-bd"/>
</dbReference>
<dbReference type="SUPFAM" id="SSF52172">
    <property type="entry name" value="CheY-like"/>
    <property type="match status" value="1"/>
</dbReference>
<evidence type="ECO:0000256" key="2">
    <source>
        <dbReference type="ARBA" id="ARBA00023125"/>
    </source>
</evidence>
<keyword evidence="4" id="KW-0597">Phosphoprotein</keyword>
<accession>A0A438AG59</accession>
<dbReference type="EMBL" id="RQXX01000003">
    <property type="protein sequence ID" value="RVV97696.1"/>
    <property type="molecule type" value="Genomic_DNA"/>
</dbReference>
<dbReference type="PROSITE" id="PS50110">
    <property type="entry name" value="RESPONSE_REGULATORY"/>
    <property type="match status" value="1"/>
</dbReference>
<dbReference type="Gene3D" id="3.40.50.2300">
    <property type="match status" value="1"/>
</dbReference>
<dbReference type="Gene3D" id="1.10.10.10">
    <property type="entry name" value="Winged helix-like DNA-binding domain superfamily/Winged helix DNA-binding domain"/>
    <property type="match status" value="1"/>
</dbReference>
<feature type="domain" description="Response regulatory" evidence="6">
    <location>
        <begin position="2"/>
        <end position="116"/>
    </location>
</feature>
<dbReference type="Gene3D" id="6.10.250.690">
    <property type="match status" value="1"/>
</dbReference>
<dbReference type="GO" id="GO:0005829">
    <property type="term" value="C:cytosol"/>
    <property type="evidence" value="ECO:0007669"/>
    <property type="project" value="TreeGrafter"/>
</dbReference>
<name>A0A438AG59_9RHOB</name>
<dbReference type="RefSeq" id="WP_127906361.1">
    <property type="nucleotide sequence ID" value="NZ_RQXX01000003.1"/>
</dbReference>
<keyword evidence="9" id="KW-1185">Reference proteome</keyword>
<keyword evidence="3" id="KW-0804">Transcription</keyword>
<feature type="domain" description="OmpR/PhoB-type" evidence="7">
    <location>
        <begin position="124"/>
        <end position="221"/>
    </location>
</feature>
<dbReference type="InterPro" id="IPR036388">
    <property type="entry name" value="WH-like_DNA-bd_sf"/>
</dbReference>
<evidence type="ECO:0000259" key="6">
    <source>
        <dbReference type="PROSITE" id="PS50110"/>
    </source>
</evidence>
<evidence type="ECO:0000256" key="3">
    <source>
        <dbReference type="ARBA" id="ARBA00023163"/>
    </source>
</evidence>
<evidence type="ECO:0000313" key="8">
    <source>
        <dbReference type="EMBL" id="RVV97696.1"/>
    </source>
</evidence>
<reference evidence="8 9" key="1">
    <citation type="submission" date="2018-11" db="EMBL/GenBank/DDBJ databases">
        <title>Mesobaculum littorinae gen. nov., sp. nov., isolated from Littorina scabra that represents a novel genus of the order Rhodobacteraceae.</title>
        <authorList>
            <person name="Li F."/>
        </authorList>
    </citation>
    <scope>NUCLEOTIDE SEQUENCE [LARGE SCALE GENOMIC DNA]</scope>
    <source>
        <strain evidence="8 9">M0103</strain>
    </source>
</reference>
<feature type="DNA-binding region" description="OmpR/PhoB-type" evidence="5">
    <location>
        <begin position="124"/>
        <end position="221"/>
    </location>
</feature>
<organism evidence="8 9">
    <name type="scientific">Mesobaculum littorinae</name>
    <dbReference type="NCBI Taxonomy" id="2486419"/>
    <lineage>
        <taxon>Bacteria</taxon>
        <taxon>Pseudomonadati</taxon>
        <taxon>Pseudomonadota</taxon>
        <taxon>Alphaproteobacteria</taxon>
        <taxon>Rhodobacterales</taxon>
        <taxon>Roseobacteraceae</taxon>
        <taxon>Mesobaculum</taxon>
    </lineage>
</organism>
<keyword evidence="1" id="KW-0805">Transcription regulation</keyword>
<evidence type="ECO:0000313" key="9">
    <source>
        <dbReference type="Proteomes" id="UP000285908"/>
    </source>
</evidence>
<gene>
    <name evidence="8" type="ORF">EKE94_09335</name>
</gene>
<dbReference type="GO" id="GO:0000156">
    <property type="term" value="F:phosphorelay response regulator activity"/>
    <property type="evidence" value="ECO:0007669"/>
    <property type="project" value="TreeGrafter"/>
</dbReference>
<keyword evidence="2 5" id="KW-0238">DNA-binding</keyword>
<dbReference type="OrthoDB" id="9802426at2"/>
<dbReference type="Pfam" id="PF00072">
    <property type="entry name" value="Response_reg"/>
    <property type="match status" value="1"/>
</dbReference>
<protein>
    <submittedName>
        <fullName evidence="8">Response regulator transcription factor</fullName>
    </submittedName>
</protein>
<evidence type="ECO:0000256" key="4">
    <source>
        <dbReference type="PROSITE-ProRule" id="PRU00169"/>
    </source>
</evidence>
<dbReference type="PANTHER" id="PTHR48111">
    <property type="entry name" value="REGULATOR OF RPOS"/>
    <property type="match status" value="1"/>
</dbReference>
<dbReference type="InterPro" id="IPR039420">
    <property type="entry name" value="WalR-like"/>
</dbReference>
<dbReference type="CDD" id="cd00383">
    <property type="entry name" value="trans_reg_C"/>
    <property type="match status" value="1"/>
</dbReference>
<dbReference type="GO" id="GO:0000976">
    <property type="term" value="F:transcription cis-regulatory region binding"/>
    <property type="evidence" value="ECO:0007669"/>
    <property type="project" value="TreeGrafter"/>
</dbReference>
<evidence type="ECO:0000256" key="5">
    <source>
        <dbReference type="PROSITE-ProRule" id="PRU01091"/>
    </source>
</evidence>
<dbReference type="SMART" id="SM00862">
    <property type="entry name" value="Trans_reg_C"/>
    <property type="match status" value="1"/>
</dbReference>
<dbReference type="InterPro" id="IPR011006">
    <property type="entry name" value="CheY-like_superfamily"/>
</dbReference>
<evidence type="ECO:0000259" key="7">
    <source>
        <dbReference type="PROSITE" id="PS51755"/>
    </source>
</evidence>
<dbReference type="PROSITE" id="PS51755">
    <property type="entry name" value="OMPR_PHOB"/>
    <property type="match status" value="1"/>
</dbReference>
<dbReference type="PANTHER" id="PTHR48111:SF67">
    <property type="entry name" value="TRANSCRIPTIONAL REGULATORY PROTEIN TCTD"/>
    <property type="match status" value="1"/>
</dbReference>
<evidence type="ECO:0000256" key="1">
    <source>
        <dbReference type="ARBA" id="ARBA00023015"/>
    </source>
</evidence>
<dbReference type="InterPro" id="IPR001789">
    <property type="entry name" value="Sig_transdc_resp-reg_receiver"/>
</dbReference>
<feature type="modified residue" description="4-aspartylphosphate" evidence="4">
    <location>
        <position position="51"/>
    </location>
</feature>
<dbReference type="GO" id="GO:0006355">
    <property type="term" value="P:regulation of DNA-templated transcription"/>
    <property type="evidence" value="ECO:0007669"/>
    <property type="project" value="InterPro"/>
</dbReference>
<dbReference type="AlphaFoldDB" id="A0A438AG59"/>
<comment type="caution">
    <text evidence="8">The sequence shown here is derived from an EMBL/GenBank/DDBJ whole genome shotgun (WGS) entry which is preliminary data.</text>
</comment>
<proteinExistence type="predicted"/>
<dbReference type="Pfam" id="PF00486">
    <property type="entry name" value="Trans_reg_C"/>
    <property type="match status" value="1"/>
</dbReference>
<dbReference type="GO" id="GO:0032993">
    <property type="term" value="C:protein-DNA complex"/>
    <property type="evidence" value="ECO:0007669"/>
    <property type="project" value="TreeGrafter"/>
</dbReference>
<sequence>MRVLLVEDTTDVAETVAAYLVREGMACDVAGTEADAAAYLDVQSYDLVILDIQLPDGDGRALLRDLRRRRDGTPVLMLSANFSVESRVGSLDEGADDYLVKPFDLRELSARIRALSRRRFDRSVPEIVVGDIVLDPSAQTVRRAGTLLPVTRRELALLVLLMSNAGRIVSKGRLFEGLFSFDNADVGLNAIELYVARLRKKLAPSQVRIRTHRGLGYSIEAAADE</sequence>
<dbReference type="Proteomes" id="UP000285908">
    <property type="component" value="Unassembled WGS sequence"/>
</dbReference>
<dbReference type="SMART" id="SM00448">
    <property type="entry name" value="REC"/>
    <property type="match status" value="1"/>
</dbReference>